<comment type="caution">
    <text evidence="3">Lacks conserved residue(s) required for the propagation of feature annotation.</text>
</comment>
<reference evidence="8" key="1">
    <citation type="journal article" date="2011" name="Genome Res.">
        <title>Phylogeny-wide analysis of social amoeba genomes highlights ancient origins for complex intercellular communication.</title>
        <authorList>
            <person name="Heidel A.J."/>
            <person name="Lawal H.M."/>
            <person name="Felder M."/>
            <person name="Schilde C."/>
            <person name="Helps N.R."/>
            <person name="Tunggal B."/>
            <person name="Rivero F."/>
            <person name="John U."/>
            <person name="Schleicher M."/>
            <person name="Eichinger L."/>
            <person name="Platzer M."/>
            <person name="Noegel A.A."/>
            <person name="Schaap P."/>
            <person name="Gloeckner G."/>
        </authorList>
    </citation>
    <scope>NUCLEOTIDE SEQUENCE [LARGE SCALE GENOMIC DNA]</scope>
    <source>
        <strain evidence="8">SH3</strain>
    </source>
</reference>
<keyword evidence="3" id="KW-0378">Hydrolase</keyword>
<evidence type="ECO:0008006" key="9">
    <source>
        <dbReference type="Google" id="ProtNLM"/>
    </source>
</evidence>
<sequence length="733" mass="81620">MSMYLLKGGRSLISSTLSSQQSFSFIKSGATALTTTTYNNKTTLSGSSSLYSYRSYAKESSGDGEEEKKKKKKDTSKNPKEAAAEKKDDSKDASGKKIDKKKLLKVKNNRVSLKDSTQTLVDRVHQAYNVLSQQQLTDSTSVKVIKRDQLLDMISNGAIKEYSLIDLRDPKEFFGDYPIKESLNMPMDIVVKKVELDEEALEKKRIKDLNKRGKKKESKLDKKKESIEDEFNFWEKSMKLTSAQWKDKFGFPKVAQDSKIIFYSANNGRSLDCANMAVEGGFTKNFDKIKKNISNEINSIPPTAKNMNTFTSKMVQPYIPVPIPWAQSHDNDFDTDGDYSLNPTLFPAPRPAPVDTSTSAHPLHRMPARPQPVKHVFLLSIDGGGIRGLMPAIWLKVLEDELRAQGVTKPLNQVFDLSAGTSIGGILALSVSKGLSPDLCIDLFQKNGNKIFGRSIWDKFTNFGVFRPKYSVDGLIQLLNDNFGENTTMDELKGKVVVTSCTVTGKPKYFTNIDLDSNNASLKHDHKQKVVKVARCTSAAPLFFPAQEMEILKPIIGENEELKYDPNQKQTMGFVDGCCWINNSSGLVAKLAFSHFHNFQFQPEKIHILSLGTGDTSSHISNYAGASDIVGVFDILMSSNSRGIDYSLKDLYGKSYVRINPMLNEPISMDDASDETLDALNLVAGRVKSKKGVWKFDKTSLAGSRIYKRIQEFVKVYVEAKKSEGESLGPNAA</sequence>
<feature type="region of interest" description="Disordered" evidence="4">
    <location>
        <begin position="347"/>
        <end position="366"/>
    </location>
</feature>
<feature type="domain" description="Rhodanese" evidence="5">
    <location>
        <begin position="158"/>
        <end position="284"/>
    </location>
</feature>
<dbReference type="GO" id="GO:0016042">
    <property type="term" value="P:lipid catabolic process"/>
    <property type="evidence" value="ECO:0007669"/>
    <property type="project" value="UniProtKB-UniRule"/>
</dbReference>
<dbReference type="AlphaFoldDB" id="F4PRQ4"/>
<dbReference type="KEGG" id="dfa:DFA_00414"/>
<proteinExistence type="inferred from homology"/>
<evidence type="ECO:0000256" key="4">
    <source>
        <dbReference type="SAM" id="MobiDB-lite"/>
    </source>
</evidence>
<dbReference type="PANTHER" id="PTHR32176">
    <property type="entry name" value="XYLOSE ISOMERASE"/>
    <property type="match status" value="1"/>
</dbReference>
<dbReference type="PROSITE" id="PS50206">
    <property type="entry name" value="RHODANESE_3"/>
    <property type="match status" value="1"/>
</dbReference>
<keyword evidence="8" id="KW-1185">Reference proteome</keyword>
<dbReference type="PANTHER" id="PTHR32176:SF92">
    <property type="entry name" value="XYLOSE ISOMERASE"/>
    <property type="match status" value="1"/>
</dbReference>
<organism evidence="7 8">
    <name type="scientific">Cavenderia fasciculata</name>
    <name type="common">Slime mold</name>
    <name type="synonym">Dictyostelium fasciculatum</name>
    <dbReference type="NCBI Taxonomy" id="261658"/>
    <lineage>
        <taxon>Eukaryota</taxon>
        <taxon>Amoebozoa</taxon>
        <taxon>Evosea</taxon>
        <taxon>Eumycetozoa</taxon>
        <taxon>Dictyostelia</taxon>
        <taxon>Acytosteliales</taxon>
        <taxon>Cavenderiaceae</taxon>
        <taxon>Cavenderia</taxon>
    </lineage>
</organism>
<dbReference type="InterPro" id="IPR036873">
    <property type="entry name" value="Rhodanese-like_dom_sf"/>
</dbReference>
<comment type="similarity">
    <text evidence="1">Belongs to the patatin family.</text>
</comment>
<dbReference type="Pfam" id="PF01734">
    <property type="entry name" value="Patatin"/>
    <property type="match status" value="1"/>
</dbReference>
<dbReference type="GO" id="GO:0004620">
    <property type="term" value="F:phospholipase activity"/>
    <property type="evidence" value="ECO:0007669"/>
    <property type="project" value="TreeGrafter"/>
</dbReference>
<dbReference type="InterPro" id="IPR001763">
    <property type="entry name" value="Rhodanese-like_dom"/>
</dbReference>
<dbReference type="InterPro" id="IPR016035">
    <property type="entry name" value="Acyl_Trfase/lysoPLipase"/>
</dbReference>
<dbReference type="GeneID" id="14872776"/>
<evidence type="ECO:0000259" key="5">
    <source>
        <dbReference type="PROSITE" id="PS50206"/>
    </source>
</evidence>
<dbReference type="InterPro" id="IPR002641">
    <property type="entry name" value="PNPLA_dom"/>
</dbReference>
<dbReference type="Proteomes" id="UP000007797">
    <property type="component" value="Unassembled WGS sequence"/>
</dbReference>
<feature type="active site" description="Proton acceptor" evidence="3">
    <location>
        <position position="576"/>
    </location>
</feature>
<feature type="active site" description="Nucleophile" evidence="3">
    <location>
        <position position="422"/>
    </location>
</feature>
<evidence type="ECO:0000313" key="8">
    <source>
        <dbReference type="Proteomes" id="UP000007797"/>
    </source>
</evidence>
<accession>F4PRQ4</accession>
<dbReference type="SUPFAM" id="SSF52821">
    <property type="entry name" value="Rhodanese/Cell cycle control phosphatase"/>
    <property type="match status" value="1"/>
</dbReference>
<dbReference type="OrthoDB" id="566238at2759"/>
<dbReference type="PROSITE" id="PS51635">
    <property type="entry name" value="PNPLA"/>
    <property type="match status" value="1"/>
</dbReference>
<dbReference type="GO" id="GO:0047372">
    <property type="term" value="F:monoacylglycerol lipase activity"/>
    <property type="evidence" value="ECO:0007669"/>
    <property type="project" value="TreeGrafter"/>
</dbReference>
<dbReference type="Gene3D" id="3.40.250.10">
    <property type="entry name" value="Rhodanese-like domain"/>
    <property type="match status" value="1"/>
</dbReference>
<dbReference type="EMBL" id="GL883010">
    <property type="protein sequence ID" value="EGG20553.1"/>
    <property type="molecule type" value="Genomic_DNA"/>
</dbReference>
<dbReference type="RefSeq" id="XP_004358403.1">
    <property type="nucleotide sequence ID" value="XM_004358346.1"/>
</dbReference>
<gene>
    <name evidence="7" type="ORF">DFA_00414</name>
</gene>
<evidence type="ECO:0000256" key="1">
    <source>
        <dbReference type="ARBA" id="ARBA00010240"/>
    </source>
</evidence>
<feature type="short sequence motif" description="GXGXXG" evidence="3">
    <location>
        <begin position="383"/>
        <end position="388"/>
    </location>
</feature>
<dbReference type="Gene3D" id="3.40.1090.10">
    <property type="entry name" value="Cytosolic phospholipase A2 catalytic domain"/>
    <property type="match status" value="1"/>
</dbReference>
<dbReference type="SUPFAM" id="SSF52151">
    <property type="entry name" value="FabD/lysophospholipase-like"/>
    <property type="match status" value="1"/>
</dbReference>
<dbReference type="CDD" id="cd07199">
    <property type="entry name" value="Pat17_PNPLA8_PNPLA9_like"/>
    <property type="match status" value="1"/>
</dbReference>
<evidence type="ECO:0000259" key="6">
    <source>
        <dbReference type="PROSITE" id="PS51635"/>
    </source>
</evidence>
<feature type="domain" description="PNPLA" evidence="6">
    <location>
        <begin position="379"/>
        <end position="589"/>
    </location>
</feature>
<keyword evidence="3" id="KW-0442">Lipid degradation</keyword>
<feature type="region of interest" description="Disordered" evidence="4">
    <location>
        <begin position="58"/>
        <end position="96"/>
    </location>
</feature>
<evidence type="ECO:0000256" key="3">
    <source>
        <dbReference type="PROSITE-ProRule" id="PRU01161"/>
    </source>
</evidence>
<name>F4PRQ4_CACFS</name>
<evidence type="ECO:0000256" key="2">
    <source>
        <dbReference type="ARBA" id="ARBA00023098"/>
    </source>
</evidence>
<protein>
    <recommendedName>
        <fullName evidence="9">Patatin family protein</fullName>
    </recommendedName>
</protein>
<keyword evidence="2 3" id="KW-0443">Lipid metabolism</keyword>
<evidence type="ECO:0000313" key="7">
    <source>
        <dbReference type="EMBL" id="EGG20553.1"/>
    </source>
</evidence>
<feature type="short sequence motif" description="GXSXG" evidence="3">
    <location>
        <begin position="420"/>
        <end position="424"/>
    </location>
</feature>
<feature type="compositionally biased region" description="Basic and acidic residues" evidence="4">
    <location>
        <begin position="75"/>
        <end position="96"/>
    </location>
</feature>